<dbReference type="GO" id="GO:0004930">
    <property type="term" value="F:G protein-coupled receptor activity"/>
    <property type="evidence" value="ECO:0000318"/>
    <property type="project" value="GO_Central"/>
</dbReference>
<keyword evidence="14" id="KW-1185">Reference proteome</keyword>
<dbReference type="InterPro" id="IPR017452">
    <property type="entry name" value="GPCR_Rhodpsn_7TM"/>
</dbReference>
<evidence type="ECO:0000313" key="14">
    <source>
        <dbReference type="Proteomes" id="UP000001646"/>
    </source>
</evidence>
<evidence type="ECO:0000256" key="7">
    <source>
        <dbReference type="ARBA" id="ARBA00023170"/>
    </source>
</evidence>
<evidence type="ECO:0000256" key="1">
    <source>
        <dbReference type="ARBA" id="ARBA00004651"/>
    </source>
</evidence>
<dbReference type="Proteomes" id="UP000001646">
    <property type="component" value="Chromosome 4"/>
</dbReference>
<feature type="domain" description="G-protein coupled receptors family 1 profile" evidence="12">
    <location>
        <begin position="46"/>
        <end position="269"/>
    </location>
</feature>
<accession>G1KV93</accession>
<dbReference type="HOGENOM" id="CLU_009579_4_0_1"/>
<feature type="transmembrane region" description="Helical" evidence="11">
    <location>
        <begin position="66"/>
        <end position="95"/>
    </location>
</feature>
<evidence type="ECO:0000313" key="13">
    <source>
        <dbReference type="Ensembl" id="ENSACAP00000018357.2"/>
    </source>
</evidence>
<feature type="transmembrane region" description="Helical" evidence="11">
    <location>
        <begin position="33"/>
        <end position="54"/>
    </location>
</feature>
<evidence type="ECO:0000256" key="8">
    <source>
        <dbReference type="ARBA" id="ARBA00023224"/>
    </source>
</evidence>
<evidence type="ECO:0000256" key="4">
    <source>
        <dbReference type="ARBA" id="ARBA00022989"/>
    </source>
</evidence>
<dbReference type="PANTHER" id="PTHR11334">
    <property type="entry name" value="MAS-RELATED G-PROTEIN COUPLED RECEPTOR"/>
    <property type="match status" value="1"/>
</dbReference>
<dbReference type="InParanoid" id="G1KV93"/>
<dbReference type="FunFam" id="1.20.1070.10:FF:000193">
    <property type="entry name" value="Mas-related G-protein coupled receptor member E"/>
    <property type="match status" value="1"/>
</dbReference>
<reference evidence="13" key="2">
    <citation type="submission" date="2025-08" db="UniProtKB">
        <authorList>
            <consortium name="Ensembl"/>
        </authorList>
    </citation>
    <scope>IDENTIFICATION</scope>
</reference>
<feature type="transmembrane region" description="Helical" evidence="11">
    <location>
        <begin position="215"/>
        <end position="239"/>
    </location>
</feature>
<dbReference type="PROSITE" id="PS00237">
    <property type="entry name" value="G_PROTEIN_RECEP_F1_1"/>
    <property type="match status" value="1"/>
</dbReference>
<sequence length="292" mass="33521">MDKENQNFGEPGNDTSNSKVCNNVDAYLRLNDLVLHILVSIVGMVGNGCVIWLLGFCIKRNKFTIYVLNLAIADFGTLMSISTYNVLMIITVLNVAGVQTMQLFFGQFVNFSYCVSLYLLTAIGVERCLSILFPIWVRCHRPKHLSTTVSVLSWIVSALFSITEFLLHYFCFIEMWVTFLRIISGVNLFIFTPIMVVSTLILFIKMSFRHQPGKLHTIMLVILLFFMITAVPYSVFFFLCIIDDKFHVVAIPIYDMLVVLNNSINPIIYFFIGNQCKCRSWDSIKVEFQRVF</sequence>
<feature type="transmembrane region" description="Helical" evidence="11">
    <location>
        <begin position="182"/>
        <end position="203"/>
    </location>
</feature>
<reference evidence="13 14" key="1">
    <citation type="submission" date="2009-12" db="EMBL/GenBank/DDBJ databases">
        <title>The Genome Sequence of Anolis carolinensis (Green Anole Lizard).</title>
        <authorList>
            <consortium name="The Genome Sequencing Platform"/>
            <person name="Di Palma F."/>
            <person name="Alfoldi J."/>
            <person name="Heiman D."/>
            <person name="Young S."/>
            <person name="Grabherr M."/>
            <person name="Johnson J."/>
            <person name="Lander E.S."/>
            <person name="Lindblad-Toh K."/>
        </authorList>
    </citation>
    <scope>NUCLEOTIDE SEQUENCE [LARGE SCALE GENOMIC DNA]</scope>
    <source>
        <strain evidence="13 14">JBL SC #1</strain>
    </source>
</reference>
<organism evidence="13 14">
    <name type="scientific">Anolis carolinensis</name>
    <name type="common">Green anole</name>
    <name type="synonym">American chameleon</name>
    <dbReference type="NCBI Taxonomy" id="28377"/>
    <lineage>
        <taxon>Eukaryota</taxon>
        <taxon>Metazoa</taxon>
        <taxon>Chordata</taxon>
        <taxon>Craniata</taxon>
        <taxon>Vertebrata</taxon>
        <taxon>Euteleostomi</taxon>
        <taxon>Lepidosauria</taxon>
        <taxon>Squamata</taxon>
        <taxon>Bifurcata</taxon>
        <taxon>Unidentata</taxon>
        <taxon>Episquamata</taxon>
        <taxon>Toxicofera</taxon>
        <taxon>Iguania</taxon>
        <taxon>Dactyloidae</taxon>
        <taxon>Anolis</taxon>
    </lineage>
</organism>
<dbReference type="InterPro" id="IPR026234">
    <property type="entry name" value="MRGPCRFAMILY"/>
</dbReference>
<dbReference type="GO" id="GO:0005886">
    <property type="term" value="C:plasma membrane"/>
    <property type="evidence" value="ECO:0000318"/>
    <property type="project" value="GO_Central"/>
</dbReference>
<dbReference type="PRINTS" id="PR02108">
    <property type="entry name" value="MRGPCRFAMILY"/>
</dbReference>
<keyword evidence="3 10" id="KW-0812">Transmembrane</keyword>
<dbReference type="Ensembl" id="ENSACAT00000024740.2">
    <property type="protein sequence ID" value="ENSACAP00000018357.2"/>
    <property type="gene ID" value="ENSACAG00000025714.3"/>
</dbReference>
<evidence type="ECO:0000256" key="5">
    <source>
        <dbReference type="ARBA" id="ARBA00023040"/>
    </source>
</evidence>
<evidence type="ECO:0000256" key="6">
    <source>
        <dbReference type="ARBA" id="ARBA00023136"/>
    </source>
</evidence>
<dbReference type="PANTHER" id="PTHR11334:SF69">
    <property type="entry name" value="G-PROTEIN COUPLED RECEPTORS FAMILY 1 PROFILE DOMAIN-CONTAINING PROTEIN"/>
    <property type="match status" value="1"/>
</dbReference>
<keyword evidence="6 11" id="KW-0472">Membrane</keyword>
<dbReference type="GO" id="GO:0007186">
    <property type="term" value="P:G protein-coupled receptor signaling pathway"/>
    <property type="evidence" value="ECO:0000318"/>
    <property type="project" value="GO_Central"/>
</dbReference>
<feature type="transmembrane region" description="Helical" evidence="11">
    <location>
        <begin position="149"/>
        <end position="170"/>
    </location>
</feature>
<dbReference type="InterPro" id="IPR000276">
    <property type="entry name" value="GPCR_Rhodpsn"/>
</dbReference>
<evidence type="ECO:0000256" key="2">
    <source>
        <dbReference type="ARBA" id="ARBA00022475"/>
    </source>
</evidence>
<dbReference type="PRINTS" id="PR00237">
    <property type="entry name" value="GPCRRHODOPSN"/>
</dbReference>
<dbReference type="GeneTree" id="ENSGT01030000234639"/>
<protein>
    <recommendedName>
        <fullName evidence="12">G-protein coupled receptors family 1 profile domain-containing protein</fullName>
    </recommendedName>
</protein>
<name>G1KV93_ANOCA</name>
<evidence type="ECO:0000256" key="3">
    <source>
        <dbReference type="ARBA" id="ARBA00022692"/>
    </source>
</evidence>
<keyword evidence="4 11" id="KW-1133">Transmembrane helix</keyword>
<evidence type="ECO:0000259" key="12">
    <source>
        <dbReference type="PROSITE" id="PS50262"/>
    </source>
</evidence>
<reference evidence="13" key="3">
    <citation type="submission" date="2025-09" db="UniProtKB">
        <authorList>
            <consortium name="Ensembl"/>
        </authorList>
    </citation>
    <scope>IDENTIFICATION</scope>
</reference>
<dbReference type="PROSITE" id="PS50262">
    <property type="entry name" value="G_PROTEIN_RECEP_F1_2"/>
    <property type="match status" value="1"/>
</dbReference>
<keyword evidence="5 10" id="KW-0297">G-protein coupled receptor</keyword>
<keyword evidence="8 10" id="KW-0807">Transducer</keyword>
<feature type="transmembrane region" description="Helical" evidence="11">
    <location>
        <begin position="251"/>
        <end position="272"/>
    </location>
</feature>
<keyword evidence="2" id="KW-1003">Cell membrane</keyword>
<evidence type="ECO:0000256" key="9">
    <source>
        <dbReference type="ARBA" id="ARBA00061394"/>
    </source>
</evidence>
<feature type="transmembrane region" description="Helical" evidence="11">
    <location>
        <begin position="115"/>
        <end position="137"/>
    </location>
</feature>
<dbReference type="Pfam" id="PF00001">
    <property type="entry name" value="7tm_1"/>
    <property type="match status" value="1"/>
</dbReference>
<comment type="subcellular location">
    <subcellularLocation>
        <location evidence="1">Cell membrane</location>
        <topology evidence="1">Multi-pass membrane protein</topology>
    </subcellularLocation>
</comment>
<evidence type="ECO:0000256" key="10">
    <source>
        <dbReference type="RuleBase" id="RU000688"/>
    </source>
</evidence>
<dbReference type="Gene3D" id="1.20.1070.10">
    <property type="entry name" value="Rhodopsin 7-helix transmembrane proteins"/>
    <property type="match status" value="1"/>
</dbReference>
<proteinExistence type="inferred from homology"/>
<dbReference type="SUPFAM" id="SSF81321">
    <property type="entry name" value="Family A G protein-coupled receptor-like"/>
    <property type="match status" value="1"/>
</dbReference>
<evidence type="ECO:0000256" key="11">
    <source>
        <dbReference type="SAM" id="Phobius"/>
    </source>
</evidence>
<dbReference type="AlphaFoldDB" id="G1KV93"/>
<dbReference type="eggNOG" id="ENOG502SNJC">
    <property type="taxonomic scope" value="Eukaryota"/>
</dbReference>
<comment type="similarity">
    <text evidence="9">Belongs to the G-protein coupled receptor 1 family. Mas subfamily.</text>
</comment>
<keyword evidence="7 10" id="KW-0675">Receptor</keyword>